<evidence type="ECO:0000256" key="3">
    <source>
        <dbReference type="ARBA" id="ARBA00022723"/>
    </source>
</evidence>
<evidence type="ECO:0000313" key="13">
    <source>
        <dbReference type="EMBL" id="CAH1778410.1"/>
    </source>
</evidence>
<evidence type="ECO:0000256" key="2">
    <source>
        <dbReference type="ARBA" id="ARBA00022722"/>
    </source>
</evidence>
<feature type="domain" description="XPG N-terminal" evidence="12">
    <location>
        <begin position="13"/>
        <end position="109"/>
    </location>
</feature>
<dbReference type="Gene3D" id="3.40.50.1010">
    <property type="entry name" value="5'-nuclease"/>
    <property type="match status" value="1"/>
</dbReference>
<dbReference type="Gene3D" id="1.10.150.20">
    <property type="entry name" value="5' to 3' exonuclease, C-terminal subdomain"/>
    <property type="match status" value="1"/>
</dbReference>
<evidence type="ECO:0000256" key="1">
    <source>
        <dbReference type="ARBA" id="ARBA00001946"/>
    </source>
</evidence>
<evidence type="ECO:0000256" key="6">
    <source>
        <dbReference type="ARBA" id="ARBA00022801"/>
    </source>
</evidence>
<feature type="region of interest" description="Disordered" evidence="10">
    <location>
        <begin position="610"/>
        <end position="655"/>
    </location>
</feature>
<dbReference type="InterPro" id="IPR041012">
    <property type="entry name" value="GEN_chromo"/>
</dbReference>
<dbReference type="OrthoDB" id="2959108at2759"/>
<comment type="similarity">
    <text evidence="9">Belongs to the XPG/RAD2 endonuclease family. GEN subfamily.</text>
</comment>
<dbReference type="FunFam" id="1.10.150.20:FF:000030">
    <property type="entry name" value="Flap endonuclease GEN-like 1"/>
    <property type="match status" value="1"/>
</dbReference>
<keyword evidence="4" id="KW-0255">Endonuclease</keyword>
<dbReference type="SMART" id="SM00279">
    <property type="entry name" value="HhH2"/>
    <property type="match status" value="1"/>
</dbReference>
<dbReference type="EMBL" id="CAIIXF020000002">
    <property type="protein sequence ID" value="CAH1778410.1"/>
    <property type="molecule type" value="Genomic_DNA"/>
</dbReference>
<evidence type="ECO:0000256" key="7">
    <source>
        <dbReference type="ARBA" id="ARBA00022842"/>
    </source>
</evidence>
<reference evidence="13" key="1">
    <citation type="submission" date="2022-03" db="EMBL/GenBank/DDBJ databases">
        <authorList>
            <person name="Martin C."/>
        </authorList>
    </citation>
    <scope>NUCLEOTIDE SEQUENCE</scope>
</reference>
<evidence type="ECO:0000256" key="9">
    <source>
        <dbReference type="ARBA" id="ARBA00038112"/>
    </source>
</evidence>
<proteinExistence type="inferred from homology"/>
<dbReference type="CDD" id="cd09869">
    <property type="entry name" value="PIN_GEN1"/>
    <property type="match status" value="1"/>
</dbReference>
<sequence length="655" mass="74161">MQNQADHAPGFRMGVKDLWSLLDRVKQVKSLEELSGQAIAVDLSSWVIQSELKMNRIANPVKSPHLRNLFFRTACLLENGITPIFVLDGEAPSVKGKCLIKRGSSSKQRRYLREKLSECCDLLACLGVQFVWSRGEAEALCAQLNANKCVDACMTEDGDAFLYGATKVYRFSMEEKTVNAYEMKDIEKELNLNQRNLIGLALLTGCDYYDGVENVGVEKAHSLVKKLPPGTDLIQRFIEWKTESERYKTLQGYKDAKKPAHCGNCGHPGSKPIHEQNGCQVCGTEMSCLEQDSDSVCQCNWHLNHSNFKSHSLEMRLRKRAVEADGFPPQEVIDEFLKPDIGNVDKNVDWQRPKLKDMIDFGEEWLNWTSDKVIKKVLPLLIAWQMQVPRSTAVRNQAKHFVIPHRIVKERILKSVAKYEVEWNKLDEDVWTKDEYYVTLVRKDAFNQQFPEKLSEYNKLKEENVAQKAAKKRAKSPRSSAKKRKTDTVLEGQSQMKHYWTHKTRVRRNLFDVSTSESTAVNFQTKISETPEHNRPKAGHLGKEAVTLIDIGTENEIISKEKLSKSDNTSESDIKISTTMGDTPEHNGPKAGPLCKKAVTLIDIGTENEIISKEKLSKSDNTSESDIKISTTMGDTPEHNRPKAGPLGKKSSYIN</sequence>
<dbReference type="InterPro" id="IPR006086">
    <property type="entry name" value="XPG-I_dom"/>
</dbReference>
<name>A0A8S4NC64_OWEFU</name>
<dbReference type="SMART" id="SM00484">
    <property type="entry name" value="XPGI"/>
    <property type="match status" value="1"/>
</dbReference>
<dbReference type="PANTHER" id="PTHR11081:SF70">
    <property type="entry name" value="FLAP ENDONUCLEASE GEN HOMOLOG 1"/>
    <property type="match status" value="1"/>
</dbReference>
<dbReference type="SUPFAM" id="SSF88723">
    <property type="entry name" value="PIN domain-like"/>
    <property type="match status" value="1"/>
</dbReference>
<dbReference type="PRINTS" id="PR00853">
    <property type="entry name" value="XPGRADSUPER"/>
</dbReference>
<gene>
    <name evidence="13" type="ORF">OFUS_LOCUS5334</name>
</gene>
<dbReference type="InterPro" id="IPR006084">
    <property type="entry name" value="XPG/Rad2"/>
</dbReference>
<comment type="caution">
    <text evidence="13">The sequence shown here is derived from an EMBL/GenBank/DDBJ whole genome shotgun (WGS) entry which is preliminary data.</text>
</comment>
<evidence type="ECO:0000313" key="14">
    <source>
        <dbReference type="Proteomes" id="UP000749559"/>
    </source>
</evidence>
<feature type="compositionally biased region" description="Polar residues" evidence="10">
    <location>
        <begin position="619"/>
        <end position="634"/>
    </location>
</feature>
<evidence type="ECO:0000259" key="11">
    <source>
        <dbReference type="SMART" id="SM00484"/>
    </source>
</evidence>
<keyword evidence="2" id="KW-0540">Nuclease</keyword>
<keyword evidence="5" id="KW-0227">DNA damage</keyword>
<evidence type="ECO:0000256" key="10">
    <source>
        <dbReference type="SAM" id="MobiDB-lite"/>
    </source>
</evidence>
<dbReference type="Pfam" id="PF00867">
    <property type="entry name" value="XPG_I"/>
    <property type="match status" value="1"/>
</dbReference>
<dbReference type="Pfam" id="PF00752">
    <property type="entry name" value="XPG_N"/>
    <property type="match status" value="1"/>
</dbReference>
<dbReference type="InterPro" id="IPR006085">
    <property type="entry name" value="XPG_DNA_repair_N"/>
</dbReference>
<keyword evidence="14" id="KW-1185">Reference proteome</keyword>
<dbReference type="SUPFAM" id="SSF47807">
    <property type="entry name" value="5' to 3' exonuclease, C-terminal subdomain"/>
    <property type="match status" value="1"/>
</dbReference>
<dbReference type="GO" id="GO:0000400">
    <property type="term" value="F:four-way junction DNA binding"/>
    <property type="evidence" value="ECO:0007669"/>
    <property type="project" value="TreeGrafter"/>
</dbReference>
<dbReference type="Proteomes" id="UP000749559">
    <property type="component" value="Unassembled WGS sequence"/>
</dbReference>
<dbReference type="AlphaFoldDB" id="A0A8S4NC64"/>
<feature type="region of interest" description="Disordered" evidence="10">
    <location>
        <begin position="465"/>
        <end position="492"/>
    </location>
</feature>
<dbReference type="GO" id="GO:0006281">
    <property type="term" value="P:DNA repair"/>
    <property type="evidence" value="ECO:0007669"/>
    <property type="project" value="UniProtKB-KW"/>
</dbReference>
<dbReference type="GO" id="GO:0046872">
    <property type="term" value="F:metal ion binding"/>
    <property type="evidence" value="ECO:0007669"/>
    <property type="project" value="UniProtKB-KW"/>
</dbReference>
<organism evidence="13 14">
    <name type="scientific">Owenia fusiformis</name>
    <name type="common">Polychaete worm</name>
    <dbReference type="NCBI Taxonomy" id="6347"/>
    <lineage>
        <taxon>Eukaryota</taxon>
        <taxon>Metazoa</taxon>
        <taxon>Spiralia</taxon>
        <taxon>Lophotrochozoa</taxon>
        <taxon>Annelida</taxon>
        <taxon>Polychaeta</taxon>
        <taxon>Sedentaria</taxon>
        <taxon>Canalipalpata</taxon>
        <taxon>Sabellida</taxon>
        <taxon>Oweniida</taxon>
        <taxon>Oweniidae</taxon>
        <taxon>Owenia</taxon>
    </lineage>
</organism>
<evidence type="ECO:0008006" key="15">
    <source>
        <dbReference type="Google" id="ProtNLM"/>
    </source>
</evidence>
<evidence type="ECO:0000259" key="12">
    <source>
        <dbReference type="SMART" id="SM00485"/>
    </source>
</evidence>
<dbReference type="InterPro" id="IPR029060">
    <property type="entry name" value="PIN-like_dom_sf"/>
</dbReference>
<accession>A0A8S4NC64</accession>
<evidence type="ECO:0000256" key="5">
    <source>
        <dbReference type="ARBA" id="ARBA00022763"/>
    </source>
</evidence>
<evidence type="ECO:0000256" key="8">
    <source>
        <dbReference type="ARBA" id="ARBA00023204"/>
    </source>
</evidence>
<comment type="cofactor">
    <cofactor evidence="1">
        <name>Mg(2+)</name>
        <dbReference type="ChEBI" id="CHEBI:18420"/>
    </cofactor>
</comment>
<dbReference type="PANTHER" id="PTHR11081">
    <property type="entry name" value="FLAP ENDONUCLEASE FAMILY MEMBER"/>
    <property type="match status" value="1"/>
</dbReference>
<dbReference type="SMART" id="SM00485">
    <property type="entry name" value="XPGN"/>
    <property type="match status" value="1"/>
</dbReference>
<dbReference type="InterPro" id="IPR036279">
    <property type="entry name" value="5-3_exonuclease_C_sf"/>
</dbReference>
<keyword evidence="7" id="KW-0460">Magnesium</keyword>
<dbReference type="InterPro" id="IPR008918">
    <property type="entry name" value="HhH2"/>
</dbReference>
<protein>
    <recommendedName>
        <fullName evidence="15">GEN1</fullName>
    </recommendedName>
</protein>
<feature type="compositionally biased region" description="Basic residues" evidence="10">
    <location>
        <begin position="469"/>
        <end position="485"/>
    </location>
</feature>
<keyword evidence="8" id="KW-0234">DNA repair</keyword>
<dbReference type="GO" id="GO:0008821">
    <property type="term" value="F:crossover junction DNA endonuclease activity"/>
    <property type="evidence" value="ECO:0007669"/>
    <property type="project" value="UniProtKB-ARBA"/>
</dbReference>
<evidence type="ECO:0000256" key="4">
    <source>
        <dbReference type="ARBA" id="ARBA00022759"/>
    </source>
</evidence>
<keyword evidence="6" id="KW-0378">Hydrolase</keyword>
<feature type="domain" description="XPG-I" evidence="11">
    <location>
        <begin position="124"/>
        <end position="192"/>
    </location>
</feature>
<keyword evidence="3" id="KW-0479">Metal-binding</keyword>
<dbReference type="Pfam" id="PF18704">
    <property type="entry name" value="Chromo_2"/>
    <property type="match status" value="1"/>
</dbReference>
<dbReference type="GO" id="GO:0017108">
    <property type="term" value="F:5'-flap endonuclease activity"/>
    <property type="evidence" value="ECO:0007669"/>
    <property type="project" value="TreeGrafter"/>
</dbReference>